<keyword evidence="2" id="KW-1185">Reference proteome</keyword>
<protein>
    <submittedName>
        <fullName evidence="1">Uncharacterized protein</fullName>
    </submittedName>
</protein>
<sequence>MHLLVSFFFFFLHLMSSRTDAARSTGQTTQIFQYNDGTFIENISILPNGHLLLAALDSPELLVLNPKATDPTVKAIATLPGVTSLAGLTPIGPGLYAVSGGNHTSFSYEKGSMKVFVVSLKHSPENPSWIEGTVVKSIPVVDTNMLNGMAAVPHQPHIVLSHDSIQGRLFHVDTQTGEVSVASTDPAFGLGNNTSVPLGANGIKIRGDHLYFTNSAQGTFARVRLDAKGYPTGTIEKIAQLDGPITVENAYDDFTFDREGNAYVTLHSSTIVKITPDGEQSTFAGGNSSTTFLEPTSAVLANDGKSIYVSTGGNYDSGAGGGQVVQVEI</sequence>
<dbReference type="Proteomes" id="UP001497700">
    <property type="component" value="Unassembled WGS sequence"/>
</dbReference>
<dbReference type="EMBL" id="MU393469">
    <property type="protein sequence ID" value="KAI4865616.1"/>
    <property type="molecule type" value="Genomic_DNA"/>
</dbReference>
<reference evidence="1 2" key="1">
    <citation type="journal article" date="2022" name="New Phytol.">
        <title>Ecological generalism drives hyperdiversity of secondary metabolite gene clusters in xylarialean endophytes.</title>
        <authorList>
            <person name="Franco M.E.E."/>
            <person name="Wisecaver J.H."/>
            <person name="Arnold A.E."/>
            <person name="Ju Y.M."/>
            <person name="Slot J.C."/>
            <person name="Ahrendt S."/>
            <person name="Moore L.P."/>
            <person name="Eastman K.E."/>
            <person name="Scott K."/>
            <person name="Konkel Z."/>
            <person name="Mondo S.J."/>
            <person name="Kuo A."/>
            <person name="Hayes R.D."/>
            <person name="Haridas S."/>
            <person name="Andreopoulos B."/>
            <person name="Riley R."/>
            <person name="LaButti K."/>
            <person name="Pangilinan J."/>
            <person name="Lipzen A."/>
            <person name="Amirebrahimi M."/>
            <person name="Yan J."/>
            <person name="Adam C."/>
            <person name="Keymanesh K."/>
            <person name="Ng V."/>
            <person name="Louie K."/>
            <person name="Northen T."/>
            <person name="Drula E."/>
            <person name="Henrissat B."/>
            <person name="Hsieh H.M."/>
            <person name="Youens-Clark K."/>
            <person name="Lutzoni F."/>
            <person name="Miadlikowska J."/>
            <person name="Eastwood D.C."/>
            <person name="Hamelin R.C."/>
            <person name="Grigoriev I.V."/>
            <person name="U'Ren J.M."/>
        </authorList>
    </citation>
    <scope>NUCLEOTIDE SEQUENCE [LARGE SCALE GENOMIC DNA]</scope>
    <source>
        <strain evidence="1 2">CBS 119005</strain>
    </source>
</reference>
<evidence type="ECO:0000313" key="2">
    <source>
        <dbReference type="Proteomes" id="UP001497700"/>
    </source>
</evidence>
<comment type="caution">
    <text evidence="1">The sequence shown here is derived from an EMBL/GenBank/DDBJ whole genome shotgun (WGS) entry which is preliminary data.</text>
</comment>
<evidence type="ECO:0000313" key="1">
    <source>
        <dbReference type="EMBL" id="KAI4865616.1"/>
    </source>
</evidence>
<gene>
    <name evidence="1" type="ORF">F4820DRAFT_469499</name>
</gene>
<organism evidence="1 2">
    <name type="scientific">Hypoxylon rubiginosum</name>
    <dbReference type="NCBI Taxonomy" id="110542"/>
    <lineage>
        <taxon>Eukaryota</taxon>
        <taxon>Fungi</taxon>
        <taxon>Dikarya</taxon>
        <taxon>Ascomycota</taxon>
        <taxon>Pezizomycotina</taxon>
        <taxon>Sordariomycetes</taxon>
        <taxon>Xylariomycetidae</taxon>
        <taxon>Xylariales</taxon>
        <taxon>Hypoxylaceae</taxon>
        <taxon>Hypoxylon</taxon>
    </lineage>
</organism>
<proteinExistence type="predicted"/>
<accession>A0ACB9Z2N0</accession>
<name>A0ACB9Z2N0_9PEZI</name>